<protein>
    <recommendedName>
        <fullName evidence="3">Lipoprotein</fullName>
    </recommendedName>
</protein>
<sequence length="114" mass="13230">MRKLTLILITLTIIASCKVVEITDIEKRYLISGKGNNKFYLIDFIKENQDNEKLGEIPSVILNGEVITYHYKEEHEKILITKKEIKRIEIMESKKSIPLYGSAGKYGVIMIYTY</sequence>
<organism evidence="1 2">
    <name type="scientific">Tenacibaculum polynesiense</name>
    <dbReference type="NCBI Taxonomy" id="3137857"/>
    <lineage>
        <taxon>Bacteria</taxon>
        <taxon>Pseudomonadati</taxon>
        <taxon>Bacteroidota</taxon>
        <taxon>Flavobacteriia</taxon>
        <taxon>Flavobacteriales</taxon>
        <taxon>Flavobacteriaceae</taxon>
        <taxon>Tenacibaculum</taxon>
    </lineage>
</organism>
<dbReference type="RefSeq" id="WP_348717691.1">
    <property type="nucleotide sequence ID" value="NZ_CAXJIO010000013.1"/>
</dbReference>
<dbReference type="Proteomes" id="UP001497527">
    <property type="component" value="Unassembled WGS sequence"/>
</dbReference>
<evidence type="ECO:0008006" key="3">
    <source>
        <dbReference type="Google" id="ProtNLM"/>
    </source>
</evidence>
<dbReference type="PROSITE" id="PS51257">
    <property type="entry name" value="PROKAR_LIPOPROTEIN"/>
    <property type="match status" value="1"/>
</dbReference>
<evidence type="ECO:0000313" key="2">
    <source>
        <dbReference type="Proteomes" id="UP001497527"/>
    </source>
</evidence>
<proteinExistence type="predicted"/>
<comment type="caution">
    <text evidence="1">The sequence shown here is derived from an EMBL/GenBank/DDBJ whole genome shotgun (WGS) entry which is preliminary data.</text>
</comment>
<keyword evidence="2" id="KW-1185">Reference proteome</keyword>
<gene>
    <name evidence="1" type="ORF">T190423A01A_40078</name>
</gene>
<reference evidence="1 2" key="1">
    <citation type="submission" date="2024-05" db="EMBL/GenBank/DDBJ databases">
        <authorList>
            <person name="Duchaud E."/>
        </authorList>
    </citation>
    <scope>NUCLEOTIDE SEQUENCE [LARGE SCALE GENOMIC DNA]</scope>
    <source>
        <strain evidence="1">Ena-SAMPLE-TAB-13-05-2024-13:56:06:370-140308</strain>
    </source>
</reference>
<accession>A0ABM9PD43</accession>
<evidence type="ECO:0000313" key="1">
    <source>
        <dbReference type="EMBL" id="CAL2103485.1"/>
    </source>
</evidence>
<name>A0ABM9PD43_9FLAO</name>
<dbReference type="EMBL" id="CAXJIO010000013">
    <property type="protein sequence ID" value="CAL2103485.1"/>
    <property type="molecule type" value="Genomic_DNA"/>
</dbReference>